<dbReference type="SUPFAM" id="SSF53901">
    <property type="entry name" value="Thiolase-like"/>
    <property type="match status" value="1"/>
</dbReference>
<comment type="caution">
    <text evidence="7">The sequence shown here is derived from an EMBL/GenBank/DDBJ whole genome shotgun (WGS) entry which is preliminary data.</text>
</comment>
<dbReference type="PANTHER" id="PTHR43091:SF1">
    <property type="entry name" value="BETA-KETOACYL-[ACYL-CARRIER-PROTEIN] SYNTHASE III, CHLOROPLASTIC"/>
    <property type="match status" value="1"/>
</dbReference>
<name>A0A444Y2P7_ARAHY</name>
<evidence type="ECO:0000256" key="2">
    <source>
        <dbReference type="ARBA" id="ARBA00022516"/>
    </source>
</evidence>
<evidence type="ECO:0000256" key="4">
    <source>
        <dbReference type="ARBA" id="ARBA00023098"/>
    </source>
</evidence>
<comment type="similarity">
    <text evidence="1">Belongs to the thiolase-like superfamily. FabH family.</text>
</comment>
<keyword evidence="4" id="KW-0443">Lipid metabolism</keyword>
<keyword evidence="6" id="KW-0472">Membrane</keyword>
<dbReference type="EMBL" id="SDMP01000018">
    <property type="protein sequence ID" value="RYQ96187.1"/>
    <property type="molecule type" value="Genomic_DNA"/>
</dbReference>
<evidence type="ECO:0000313" key="8">
    <source>
        <dbReference type="Proteomes" id="UP000289738"/>
    </source>
</evidence>
<keyword evidence="2" id="KW-0444">Lipid biosynthesis</keyword>
<keyword evidence="3" id="KW-0276">Fatty acid metabolism</keyword>
<dbReference type="Proteomes" id="UP000289738">
    <property type="component" value="Chromosome B08"/>
</dbReference>
<dbReference type="GO" id="GO:0009507">
    <property type="term" value="C:chloroplast"/>
    <property type="evidence" value="ECO:0007669"/>
    <property type="project" value="TreeGrafter"/>
</dbReference>
<evidence type="ECO:0000256" key="1">
    <source>
        <dbReference type="ARBA" id="ARBA00008642"/>
    </source>
</evidence>
<dbReference type="PANTHER" id="PTHR43091">
    <property type="entry name" value="3-OXOACYL-[ACYL-CARRIER-PROTEIN] SYNTHASE"/>
    <property type="match status" value="1"/>
</dbReference>
<dbReference type="STRING" id="3818.A0A444Y2P7"/>
<dbReference type="GO" id="GO:0006633">
    <property type="term" value="P:fatty acid biosynthetic process"/>
    <property type="evidence" value="ECO:0007669"/>
    <property type="project" value="UniProtKB-KW"/>
</dbReference>
<dbReference type="AlphaFoldDB" id="A0A444Y2P7"/>
<evidence type="ECO:0008006" key="9">
    <source>
        <dbReference type="Google" id="ProtNLM"/>
    </source>
</evidence>
<keyword evidence="5" id="KW-0275">Fatty acid biosynthesis</keyword>
<evidence type="ECO:0000256" key="6">
    <source>
        <dbReference type="SAM" id="Phobius"/>
    </source>
</evidence>
<sequence length="197" mass="21242">MLCGGSDAAIIPIGLGGFVACKALSQRNTDPTKALHPWDIEIQQKSCSFLLLLTMFLTEMDLSWGRSWSFTFGRLGACKGRDNLIALGVDASRKALEMANVDPDDLDLILMCTSTLEDLFGSAPQIQKQLGCKANPLAYDITAACSGFVLGLISTACHIRVVDFVMFLLLGLMLCQDMLIGAIEGVVFSLGMRLVLC</sequence>
<feature type="transmembrane region" description="Helical" evidence="6">
    <location>
        <begin position="137"/>
        <end position="161"/>
    </location>
</feature>
<accession>A0A444Y2P7</accession>
<evidence type="ECO:0000256" key="5">
    <source>
        <dbReference type="ARBA" id="ARBA00023160"/>
    </source>
</evidence>
<keyword evidence="6" id="KW-0812">Transmembrane</keyword>
<gene>
    <name evidence="7" type="ORF">Ahy_B08g091788</name>
</gene>
<evidence type="ECO:0000313" key="7">
    <source>
        <dbReference type="EMBL" id="RYQ96187.1"/>
    </source>
</evidence>
<keyword evidence="6" id="KW-1133">Transmembrane helix</keyword>
<dbReference type="InterPro" id="IPR016039">
    <property type="entry name" value="Thiolase-like"/>
</dbReference>
<feature type="transmembrane region" description="Helical" evidence="6">
    <location>
        <begin position="167"/>
        <end position="196"/>
    </location>
</feature>
<keyword evidence="8" id="KW-1185">Reference proteome</keyword>
<evidence type="ECO:0000256" key="3">
    <source>
        <dbReference type="ARBA" id="ARBA00022832"/>
    </source>
</evidence>
<reference evidence="7 8" key="1">
    <citation type="submission" date="2019-01" db="EMBL/GenBank/DDBJ databases">
        <title>Sequencing of cultivated peanut Arachis hypogaea provides insights into genome evolution and oil improvement.</title>
        <authorList>
            <person name="Chen X."/>
        </authorList>
    </citation>
    <scope>NUCLEOTIDE SEQUENCE [LARGE SCALE GENOMIC DNA]</scope>
    <source>
        <strain evidence="8">cv. Fuhuasheng</strain>
        <tissue evidence="7">Leaves</tissue>
    </source>
</reference>
<dbReference type="GO" id="GO:0016746">
    <property type="term" value="F:acyltransferase activity"/>
    <property type="evidence" value="ECO:0007669"/>
    <property type="project" value="InterPro"/>
</dbReference>
<dbReference type="Gene3D" id="3.40.47.10">
    <property type="match status" value="1"/>
</dbReference>
<proteinExistence type="inferred from homology"/>
<organism evidence="7 8">
    <name type="scientific">Arachis hypogaea</name>
    <name type="common">Peanut</name>
    <dbReference type="NCBI Taxonomy" id="3818"/>
    <lineage>
        <taxon>Eukaryota</taxon>
        <taxon>Viridiplantae</taxon>
        <taxon>Streptophyta</taxon>
        <taxon>Embryophyta</taxon>
        <taxon>Tracheophyta</taxon>
        <taxon>Spermatophyta</taxon>
        <taxon>Magnoliopsida</taxon>
        <taxon>eudicotyledons</taxon>
        <taxon>Gunneridae</taxon>
        <taxon>Pentapetalae</taxon>
        <taxon>rosids</taxon>
        <taxon>fabids</taxon>
        <taxon>Fabales</taxon>
        <taxon>Fabaceae</taxon>
        <taxon>Papilionoideae</taxon>
        <taxon>50 kb inversion clade</taxon>
        <taxon>dalbergioids sensu lato</taxon>
        <taxon>Dalbergieae</taxon>
        <taxon>Pterocarpus clade</taxon>
        <taxon>Arachis</taxon>
    </lineage>
</organism>
<protein>
    <recommendedName>
        <fullName evidence="9">Beta-ketoacyl-[acyl-carrier-protein] synthase III N-terminal domain-containing protein</fullName>
    </recommendedName>
</protein>